<proteinExistence type="predicted"/>
<gene>
    <name evidence="1" type="ORF">SJAV_22580</name>
</gene>
<dbReference type="AlphaFoldDB" id="A0AAT9GTW7"/>
<dbReference type="GeneID" id="92355210"/>
<evidence type="ECO:0000313" key="1">
    <source>
        <dbReference type="EMBL" id="BFH74314.1"/>
    </source>
</evidence>
<protein>
    <recommendedName>
        <fullName evidence="2">GTPase HflX</fullName>
    </recommendedName>
</protein>
<reference evidence="1" key="1">
    <citation type="submission" date="2024-03" db="EMBL/GenBank/DDBJ databases">
        <title>Complete genome sequence of Sulfurisphaera javensis strain KD-1.</title>
        <authorList>
            <person name="Sakai H."/>
            <person name="Nur N."/>
            <person name="Suwanto A."/>
            <person name="Kurosawa N."/>
        </authorList>
    </citation>
    <scope>NUCLEOTIDE SEQUENCE</scope>
    <source>
        <strain evidence="1">KD-1</strain>
    </source>
</reference>
<sequence length="65" mass="7326">MKRAEVLIVEDLRGEKKISEKNLTEILEKINDVDQIVVNKITLPTESGDDDLLGVHVIVREIAET</sequence>
<name>A0AAT9GTW7_9CREN</name>
<evidence type="ECO:0008006" key="2">
    <source>
        <dbReference type="Google" id="ProtNLM"/>
    </source>
</evidence>
<dbReference type="RefSeq" id="WP_369609837.1">
    <property type="nucleotide sequence ID" value="NZ_AP031322.1"/>
</dbReference>
<dbReference type="EMBL" id="AP031322">
    <property type="protein sequence ID" value="BFH74314.1"/>
    <property type="molecule type" value="Genomic_DNA"/>
</dbReference>
<accession>A0AAT9GTW7</accession>
<dbReference type="KEGG" id="sjv:SJAV_22580"/>
<organism evidence="1">
    <name type="scientific">Sulfurisphaera javensis</name>
    <dbReference type="NCBI Taxonomy" id="2049879"/>
    <lineage>
        <taxon>Archaea</taxon>
        <taxon>Thermoproteota</taxon>
        <taxon>Thermoprotei</taxon>
        <taxon>Sulfolobales</taxon>
        <taxon>Sulfolobaceae</taxon>
        <taxon>Sulfurisphaera</taxon>
    </lineage>
</organism>